<comment type="caution">
    <text evidence="1">The sequence shown here is derived from an EMBL/GenBank/DDBJ whole genome shotgun (WGS) entry which is preliminary data.</text>
</comment>
<keyword evidence="2" id="KW-1185">Reference proteome</keyword>
<dbReference type="Proteomes" id="UP000231279">
    <property type="component" value="Unassembled WGS sequence"/>
</dbReference>
<name>A0A2G9GEQ3_9LAMI</name>
<organism evidence="1 2">
    <name type="scientific">Handroanthus impetiginosus</name>
    <dbReference type="NCBI Taxonomy" id="429701"/>
    <lineage>
        <taxon>Eukaryota</taxon>
        <taxon>Viridiplantae</taxon>
        <taxon>Streptophyta</taxon>
        <taxon>Embryophyta</taxon>
        <taxon>Tracheophyta</taxon>
        <taxon>Spermatophyta</taxon>
        <taxon>Magnoliopsida</taxon>
        <taxon>eudicotyledons</taxon>
        <taxon>Gunneridae</taxon>
        <taxon>Pentapetalae</taxon>
        <taxon>asterids</taxon>
        <taxon>lamiids</taxon>
        <taxon>Lamiales</taxon>
        <taxon>Bignoniaceae</taxon>
        <taxon>Crescentiina</taxon>
        <taxon>Tabebuia alliance</taxon>
        <taxon>Handroanthus</taxon>
    </lineage>
</organism>
<dbReference type="Pfam" id="PF05278">
    <property type="entry name" value="PEARLI-4"/>
    <property type="match status" value="1"/>
</dbReference>
<dbReference type="EMBL" id="NKXS01005401">
    <property type="protein sequence ID" value="PIN03766.1"/>
    <property type="molecule type" value="Genomic_DNA"/>
</dbReference>
<dbReference type="PANTHER" id="PTHR35358">
    <property type="entry name" value="OS06G0711100 PROTEIN"/>
    <property type="match status" value="1"/>
</dbReference>
<accession>A0A2G9GEQ3</accession>
<reference evidence="2" key="1">
    <citation type="journal article" date="2018" name="Gigascience">
        <title>Genome assembly of the Pink Ipe (Handroanthus impetiginosus, Bignoniaceae), a highly valued, ecologically keystone Neotropical timber forest tree.</title>
        <authorList>
            <person name="Silva-Junior O.B."/>
            <person name="Grattapaglia D."/>
            <person name="Novaes E."/>
            <person name="Collevatti R.G."/>
        </authorList>
    </citation>
    <scope>NUCLEOTIDE SEQUENCE [LARGE SCALE GENOMIC DNA]</scope>
    <source>
        <strain evidence="2">cv. UFG-1</strain>
    </source>
</reference>
<dbReference type="InterPro" id="IPR007942">
    <property type="entry name" value="PLipase-like"/>
</dbReference>
<gene>
    <name evidence="1" type="ORF">CDL12_23704</name>
</gene>
<proteinExistence type="predicted"/>
<evidence type="ECO:0000313" key="2">
    <source>
        <dbReference type="Proteomes" id="UP000231279"/>
    </source>
</evidence>
<evidence type="ECO:0000313" key="1">
    <source>
        <dbReference type="EMBL" id="PIN03766.1"/>
    </source>
</evidence>
<dbReference type="PANTHER" id="PTHR35358:SF18">
    <property type="entry name" value="PHOSPHOLIPASE-LIKE PROTEIN-RELATED"/>
    <property type="match status" value="1"/>
</dbReference>
<dbReference type="AlphaFoldDB" id="A0A2G9GEQ3"/>
<sequence>MENVGQHEVPVEYAPTLTRIFAKHGDIASNSYFPQYNTFLLMLVGLVVQKLQTNNFGYVLSKLDNMKNIVRFAKSGNLNVSWLLKHLAEIEEIRTLTTMAATREFDARKKIMMTAKKTVQGSTKALR</sequence>
<dbReference type="OrthoDB" id="914194at2759"/>
<protein>
    <submittedName>
        <fullName evidence="1">Uncharacterized protein</fullName>
    </submittedName>
</protein>